<accession>A0A5B7EAR1</accession>
<dbReference type="AlphaFoldDB" id="A0A5B7EAR1"/>
<comment type="caution">
    <text evidence="1">The sequence shown here is derived from an EMBL/GenBank/DDBJ whole genome shotgun (WGS) entry which is preliminary data.</text>
</comment>
<reference evidence="1 2" key="1">
    <citation type="submission" date="2019-05" db="EMBL/GenBank/DDBJ databases">
        <title>Another draft genome of Portunus trituberculatus and its Hox gene families provides insights of decapod evolution.</title>
        <authorList>
            <person name="Jeong J.-H."/>
            <person name="Song I."/>
            <person name="Kim S."/>
            <person name="Choi T."/>
            <person name="Kim D."/>
            <person name="Ryu S."/>
            <person name="Kim W."/>
        </authorList>
    </citation>
    <scope>NUCLEOTIDE SEQUENCE [LARGE SCALE GENOMIC DNA]</scope>
    <source>
        <tissue evidence="1">Muscle</tissue>
    </source>
</reference>
<proteinExistence type="predicted"/>
<gene>
    <name evidence="1" type="ORF">E2C01_024473</name>
</gene>
<organism evidence="1 2">
    <name type="scientific">Portunus trituberculatus</name>
    <name type="common">Swimming crab</name>
    <name type="synonym">Neptunus trituberculatus</name>
    <dbReference type="NCBI Taxonomy" id="210409"/>
    <lineage>
        <taxon>Eukaryota</taxon>
        <taxon>Metazoa</taxon>
        <taxon>Ecdysozoa</taxon>
        <taxon>Arthropoda</taxon>
        <taxon>Crustacea</taxon>
        <taxon>Multicrustacea</taxon>
        <taxon>Malacostraca</taxon>
        <taxon>Eumalacostraca</taxon>
        <taxon>Eucarida</taxon>
        <taxon>Decapoda</taxon>
        <taxon>Pleocyemata</taxon>
        <taxon>Brachyura</taxon>
        <taxon>Eubrachyura</taxon>
        <taxon>Portunoidea</taxon>
        <taxon>Portunidae</taxon>
        <taxon>Portuninae</taxon>
        <taxon>Portunus</taxon>
    </lineage>
</organism>
<protein>
    <submittedName>
        <fullName evidence="1">Uncharacterized protein</fullName>
    </submittedName>
</protein>
<dbReference type="Proteomes" id="UP000324222">
    <property type="component" value="Unassembled WGS sequence"/>
</dbReference>
<keyword evidence="2" id="KW-1185">Reference proteome</keyword>
<name>A0A5B7EAR1_PORTR</name>
<evidence type="ECO:0000313" key="2">
    <source>
        <dbReference type="Proteomes" id="UP000324222"/>
    </source>
</evidence>
<evidence type="ECO:0000313" key="1">
    <source>
        <dbReference type="EMBL" id="MPC31191.1"/>
    </source>
</evidence>
<dbReference type="EMBL" id="VSRR010002385">
    <property type="protein sequence ID" value="MPC31191.1"/>
    <property type="molecule type" value="Genomic_DNA"/>
</dbReference>
<sequence>MDHSMPGYTGSVKLLRVLLAAVGLGYHKRGGRESILESIPSILVRNQENRFSNFGIDSGYSFLDSPSAASRRRCV</sequence>